<gene>
    <name evidence="1" type="ORF">MAR_038399</name>
</gene>
<dbReference type="PANTHER" id="PTHR10411:SF8">
    <property type="entry name" value="FI09246P"/>
    <property type="match status" value="1"/>
</dbReference>
<dbReference type="EMBL" id="CP111024">
    <property type="protein sequence ID" value="WAR24730.1"/>
    <property type="molecule type" value="Genomic_DNA"/>
</dbReference>
<dbReference type="Proteomes" id="UP001164746">
    <property type="component" value="Chromosome 13"/>
</dbReference>
<organism evidence="1 2">
    <name type="scientific">Mya arenaria</name>
    <name type="common">Soft-shell clam</name>
    <dbReference type="NCBI Taxonomy" id="6604"/>
    <lineage>
        <taxon>Eukaryota</taxon>
        <taxon>Metazoa</taxon>
        <taxon>Spiralia</taxon>
        <taxon>Lophotrochozoa</taxon>
        <taxon>Mollusca</taxon>
        <taxon>Bivalvia</taxon>
        <taxon>Autobranchia</taxon>
        <taxon>Heteroconchia</taxon>
        <taxon>Euheterodonta</taxon>
        <taxon>Imparidentia</taxon>
        <taxon>Neoheterodontei</taxon>
        <taxon>Myida</taxon>
        <taxon>Myoidea</taxon>
        <taxon>Myidae</taxon>
        <taxon>Mya</taxon>
    </lineage>
</organism>
<sequence length="147" mass="16519">MKYYARNTSVDSVCDSSDSEMSCDEGMQEIEDSLYQALKEDRLVQGVFPCARILEQTPEVVTLCAIPEEQCKNISAHIQQKLIEAYCWENGIRVINVEESTLQNLAKQSKSKSDSKSVDFYCVLVTSSSDEHSQIDEQTETTADNFG</sequence>
<dbReference type="PANTHER" id="PTHR10411">
    <property type="entry name" value="GROWTH ARREST AND DNA DAMAGE-INDUCIBLE PROTEIN GADD45"/>
    <property type="match status" value="1"/>
</dbReference>
<protein>
    <submittedName>
        <fullName evidence="1">GA45B-like protein</fullName>
    </submittedName>
</protein>
<dbReference type="Gene3D" id="3.30.1330.30">
    <property type="match status" value="1"/>
</dbReference>
<accession>A0ABY7FR88</accession>
<proteinExistence type="predicted"/>
<evidence type="ECO:0000313" key="1">
    <source>
        <dbReference type="EMBL" id="WAR24730.1"/>
    </source>
</evidence>
<name>A0ABY7FR88_MYAAR</name>
<keyword evidence="2" id="KW-1185">Reference proteome</keyword>
<reference evidence="1" key="1">
    <citation type="submission" date="2022-11" db="EMBL/GenBank/DDBJ databases">
        <title>Centuries of genome instability and evolution in soft-shell clam transmissible cancer (bioRxiv).</title>
        <authorList>
            <person name="Hart S.F.M."/>
            <person name="Yonemitsu M.A."/>
            <person name="Giersch R.M."/>
            <person name="Beal B.F."/>
            <person name="Arriagada G."/>
            <person name="Davis B.W."/>
            <person name="Ostrander E.A."/>
            <person name="Goff S.P."/>
            <person name="Metzger M.J."/>
        </authorList>
    </citation>
    <scope>NUCLEOTIDE SEQUENCE</scope>
    <source>
        <strain evidence="1">MELC-2E11</strain>
        <tissue evidence="1">Siphon/mantle</tissue>
    </source>
</reference>
<dbReference type="InterPro" id="IPR029064">
    <property type="entry name" value="Ribosomal_eL30-like_sf"/>
</dbReference>
<dbReference type="InterPro" id="IPR024824">
    <property type="entry name" value="GADD45"/>
</dbReference>
<evidence type="ECO:0000313" key="2">
    <source>
        <dbReference type="Proteomes" id="UP001164746"/>
    </source>
</evidence>